<evidence type="ECO:0000313" key="1">
    <source>
        <dbReference type="EMBL" id="CDW24517.1"/>
    </source>
</evidence>
<name>A0A0K2TG04_LEPSM</name>
<protein>
    <submittedName>
        <fullName evidence="1">Uncharacterized protein</fullName>
    </submittedName>
</protein>
<accession>A0A0K2TG04</accession>
<proteinExistence type="predicted"/>
<sequence>MVPDGFLANLQFLENEISGHVHITRTDFLESRHCCYIRHCITP</sequence>
<dbReference type="AlphaFoldDB" id="A0A0K2TG04"/>
<dbReference type="EMBL" id="HACA01007156">
    <property type="protein sequence ID" value="CDW24517.1"/>
    <property type="molecule type" value="Transcribed_RNA"/>
</dbReference>
<organism evidence="1">
    <name type="scientific">Lepeophtheirus salmonis</name>
    <name type="common">Salmon louse</name>
    <name type="synonym">Caligus salmonis</name>
    <dbReference type="NCBI Taxonomy" id="72036"/>
    <lineage>
        <taxon>Eukaryota</taxon>
        <taxon>Metazoa</taxon>
        <taxon>Ecdysozoa</taxon>
        <taxon>Arthropoda</taxon>
        <taxon>Crustacea</taxon>
        <taxon>Multicrustacea</taxon>
        <taxon>Hexanauplia</taxon>
        <taxon>Copepoda</taxon>
        <taxon>Siphonostomatoida</taxon>
        <taxon>Caligidae</taxon>
        <taxon>Lepeophtheirus</taxon>
    </lineage>
</organism>
<reference evidence="1" key="1">
    <citation type="submission" date="2014-05" db="EMBL/GenBank/DDBJ databases">
        <authorList>
            <person name="Chronopoulou M."/>
        </authorList>
    </citation>
    <scope>NUCLEOTIDE SEQUENCE</scope>
    <source>
        <tissue evidence="1">Whole organism</tissue>
    </source>
</reference>